<evidence type="ECO:0000313" key="2">
    <source>
        <dbReference type="EMBL" id="KGL66270.1"/>
    </source>
</evidence>
<dbReference type="EMBL" id="JAQONE010000001">
    <property type="protein sequence ID" value="MDC2828809.1"/>
    <property type="molecule type" value="Genomic_DNA"/>
</dbReference>
<dbReference type="Proteomes" id="UP001220670">
    <property type="component" value="Unassembled WGS sequence"/>
</dbReference>
<gene>
    <name evidence="4" type="ORF">LM011_03950</name>
    <name evidence="5" type="ORF">LMUP508_00026</name>
    <name evidence="2" type="ORF">LX03_09610</name>
    <name evidence="3" type="ORF">PO250_00360</name>
</gene>
<dbReference type="Proteomes" id="UP000593929">
    <property type="component" value="Chromosome"/>
</dbReference>
<dbReference type="InterPro" id="IPR021008">
    <property type="entry name" value="DltX"/>
</dbReference>
<name>A0A099YCG2_LIMMU</name>
<dbReference type="Proteomes" id="UP000030001">
    <property type="component" value="Unassembled WGS sequence"/>
</dbReference>
<dbReference type="RefSeq" id="WP_033934588.1">
    <property type="nucleotide sequence ID" value="NZ_CABFNH010000001.1"/>
</dbReference>
<reference evidence="2 6" key="1">
    <citation type="submission" date="2014-09" db="EMBL/GenBank/DDBJ databases">
        <title>Lactobacillus mucosae CRL573 Genome Sequencing.</title>
        <authorList>
            <person name="Bleckwedel J."/>
            <person name="Teran L.C."/>
            <person name="Bonacina J."/>
            <person name="Saavedra L."/>
            <person name="Mozzi F.B."/>
            <person name="Raya R.R."/>
        </authorList>
    </citation>
    <scope>NUCLEOTIDE SEQUENCE [LARGE SCALE GENOMIC DNA]</scope>
    <source>
        <strain evidence="2 6">CRL573</strain>
    </source>
</reference>
<evidence type="ECO:0000313" key="5">
    <source>
        <dbReference type="EMBL" id="VTZ87900.1"/>
    </source>
</evidence>
<dbReference type="AlphaFoldDB" id="A0A099YCG2"/>
<keyword evidence="1" id="KW-1133">Transmembrane helix</keyword>
<dbReference type="EMBL" id="CP062966">
    <property type="protein sequence ID" value="QOL70315.1"/>
    <property type="molecule type" value="Genomic_DNA"/>
</dbReference>
<keyword evidence="1" id="KW-0472">Membrane</keyword>
<dbReference type="Pfam" id="PF12459">
    <property type="entry name" value="DltX"/>
    <property type="match status" value="1"/>
</dbReference>
<sequence>MLAALKRHPVAEFLIKTFFYFIVLMLLIYLYGYYGAGQAPFIYNEF</sequence>
<reference evidence="3" key="4">
    <citation type="submission" date="2023-01" db="EMBL/GenBank/DDBJ databases">
        <title>Genome analysis of 13 Lactobacillus isolated from gut of wild boar.</title>
        <authorList>
            <person name="Papp P."/>
            <person name="Libisch B."/>
            <person name="Nagy T."/>
            <person name="Olasz F."/>
        </authorList>
    </citation>
    <scope>NUCLEOTIDE SEQUENCE</scope>
    <source>
        <strain evidence="3">F146</strain>
    </source>
</reference>
<dbReference type="EMBL" id="JROC01000037">
    <property type="protein sequence ID" value="KGL66270.1"/>
    <property type="molecule type" value="Genomic_DNA"/>
</dbReference>
<evidence type="ECO:0000313" key="4">
    <source>
        <dbReference type="EMBL" id="QOL70315.1"/>
    </source>
</evidence>
<feature type="transmembrane region" description="Helical" evidence="1">
    <location>
        <begin position="13"/>
        <end position="34"/>
    </location>
</feature>
<accession>A0A099YCG2</accession>
<protein>
    <submittedName>
        <fullName evidence="2">Cytochrome C554</fullName>
    </submittedName>
    <submittedName>
        <fullName evidence="3">Teichoic acid D-Ala incorporation-associated protein DltX</fullName>
    </submittedName>
</protein>
<dbReference type="EMBL" id="CABFNH010000001">
    <property type="protein sequence ID" value="VTZ87900.1"/>
    <property type="molecule type" value="Genomic_DNA"/>
</dbReference>
<evidence type="ECO:0000256" key="1">
    <source>
        <dbReference type="SAM" id="Phobius"/>
    </source>
</evidence>
<dbReference type="Proteomes" id="UP000365705">
    <property type="component" value="Unassembled WGS sequence"/>
</dbReference>
<evidence type="ECO:0000313" key="8">
    <source>
        <dbReference type="Proteomes" id="UP000593929"/>
    </source>
</evidence>
<keyword evidence="1" id="KW-0812">Transmembrane</keyword>
<evidence type="ECO:0000313" key="3">
    <source>
        <dbReference type="EMBL" id="MDC2828809.1"/>
    </source>
</evidence>
<reference evidence="4 8" key="3">
    <citation type="submission" date="2020-10" db="EMBL/GenBank/DDBJ databases">
        <title>Genome sequencing of Lactobacillus mucosae KCTC 21011.</title>
        <authorList>
            <person name="Kim J."/>
        </authorList>
    </citation>
    <scope>NUCLEOTIDE SEQUENCE [LARGE SCALE GENOMIC DNA]</scope>
    <source>
        <strain evidence="4 8">LM011</strain>
    </source>
</reference>
<organism evidence="2 6">
    <name type="scientific">Limosilactobacillus mucosae</name>
    <name type="common">Lactobacillus mucosae</name>
    <dbReference type="NCBI Taxonomy" id="97478"/>
    <lineage>
        <taxon>Bacteria</taxon>
        <taxon>Bacillati</taxon>
        <taxon>Bacillota</taxon>
        <taxon>Bacilli</taxon>
        <taxon>Lactobacillales</taxon>
        <taxon>Lactobacillaceae</taxon>
        <taxon>Limosilactobacillus</taxon>
    </lineage>
</organism>
<proteinExistence type="predicted"/>
<evidence type="ECO:0000313" key="6">
    <source>
        <dbReference type="Proteomes" id="UP000030001"/>
    </source>
</evidence>
<reference evidence="5 7" key="2">
    <citation type="submission" date="2019-06" db="EMBL/GenBank/DDBJ databases">
        <authorList>
            <person name="Rodrigo-Torres L."/>
            <person name="Arahal R. D."/>
            <person name="Lucena T."/>
        </authorList>
    </citation>
    <scope>NUCLEOTIDE SEQUENCE [LARGE SCALE GENOMIC DNA]</scope>
    <source>
        <strain evidence="5 7">INIA P508</strain>
    </source>
</reference>
<evidence type="ECO:0000313" key="7">
    <source>
        <dbReference type="Proteomes" id="UP000365705"/>
    </source>
</evidence>